<proteinExistence type="predicted"/>
<comment type="caution">
    <text evidence="1">The sequence shown here is derived from an EMBL/GenBank/DDBJ whole genome shotgun (WGS) entry which is preliminary data.</text>
</comment>
<evidence type="ECO:0008006" key="3">
    <source>
        <dbReference type="Google" id="ProtNLM"/>
    </source>
</evidence>
<dbReference type="OrthoDB" id="5339940at2"/>
<dbReference type="AlphaFoldDB" id="A0A4U7BPG8"/>
<accession>A0A4U7BPG8</accession>
<organism evidence="1 2">
    <name type="scientific">Campylobacter aviculae</name>
    <dbReference type="NCBI Taxonomy" id="2510190"/>
    <lineage>
        <taxon>Bacteria</taxon>
        <taxon>Pseudomonadati</taxon>
        <taxon>Campylobacterota</taxon>
        <taxon>Epsilonproteobacteria</taxon>
        <taxon>Campylobacterales</taxon>
        <taxon>Campylobacteraceae</taxon>
        <taxon>Campylobacter</taxon>
    </lineage>
</organism>
<keyword evidence="2" id="KW-1185">Reference proteome</keyword>
<dbReference type="EMBL" id="NXMA01000004">
    <property type="protein sequence ID" value="TKX32611.1"/>
    <property type="molecule type" value="Genomic_DNA"/>
</dbReference>
<evidence type="ECO:0000313" key="1">
    <source>
        <dbReference type="EMBL" id="TKX32611.1"/>
    </source>
</evidence>
<dbReference type="NCBIfam" id="NF041329">
    <property type="entry name" value="CmeU"/>
    <property type="match status" value="1"/>
</dbReference>
<dbReference type="Proteomes" id="UP000310353">
    <property type="component" value="Unassembled WGS sequence"/>
</dbReference>
<name>A0A4U7BPG8_9BACT</name>
<gene>
    <name evidence="1" type="ORF">CQA76_03035</name>
</gene>
<dbReference type="RefSeq" id="WP_137621977.1">
    <property type="nucleotide sequence ID" value="NZ_NXMA01000004.1"/>
</dbReference>
<dbReference type="InterPro" id="IPR049887">
    <property type="entry name" value="CmeU-like"/>
</dbReference>
<reference evidence="1 2" key="1">
    <citation type="submission" date="2018-05" db="EMBL/GenBank/DDBJ databases">
        <title>Novel Campyloabacter and Helicobacter Species and Strains.</title>
        <authorList>
            <person name="Mannion A.J."/>
            <person name="Shen Z."/>
            <person name="Fox J.G."/>
        </authorList>
    </citation>
    <scope>NUCLEOTIDE SEQUENCE [LARGE SCALE GENOMIC DNA]</scope>
    <source>
        <strain evidence="2">MIT17-670</strain>
    </source>
</reference>
<sequence>MEKSEVVKNLNILFKKRSEFYSFFDKNIEKINNTEVFDFKNSKDLNAEEIYKQFYHYDYAIRKILPAIYKAYEITNSDLEKDF</sequence>
<evidence type="ECO:0000313" key="2">
    <source>
        <dbReference type="Proteomes" id="UP000310353"/>
    </source>
</evidence>
<protein>
    <recommendedName>
        <fullName evidence="3">Chain-length determining protein</fullName>
    </recommendedName>
</protein>